<dbReference type="Gene3D" id="3.30.110.170">
    <property type="entry name" value="Protein of unknown function (DUF541), domain 1"/>
    <property type="match status" value="1"/>
</dbReference>
<keyword evidence="3" id="KW-1185">Reference proteome</keyword>
<dbReference type="GO" id="GO:0006974">
    <property type="term" value="P:DNA damage response"/>
    <property type="evidence" value="ECO:0007669"/>
    <property type="project" value="TreeGrafter"/>
</dbReference>
<dbReference type="AlphaFoldDB" id="K2N7N8"/>
<evidence type="ECO:0008006" key="4">
    <source>
        <dbReference type="Google" id="ProtNLM"/>
    </source>
</evidence>
<reference evidence="2 3" key="1">
    <citation type="journal article" date="2012" name="J. Bacteriol.">
        <title>Genome Sequence of Nitratireductor indicus Type Strain C115.</title>
        <authorList>
            <person name="Lai Q."/>
            <person name="Li G."/>
            <person name="Yu Z."/>
            <person name="Shao Z."/>
        </authorList>
    </citation>
    <scope>NUCLEOTIDE SEQUENCE [LARGE SCALE GENOMIC DNA]</scope>
    <source>
        <strain evidence="2 3">C115</strain>
    </source>
</reference>
<dbReference type="InterPro" id="IPR007497">
    <property type="entry name" value="SIMPL/DUF541"/>
</dbReference>
<comment type="caution">
    <text evidence="2">The sequence shown here is derived from an EMBL/GenBank/DDBJ whole genome shotgun (WGS) entry which is preliminary data.</text>
</comment>
<dbReference type="Gene3D" id="3.30.70.2970">
    <property type="entry name" value="Protein of unknown function (DUF541), domain 2"/>
    <property type="match status" value="1"/>
</dbReference>
<dbReference type="eggNOG" id="COG2968">
    <property type="taxonomic scope" value="Bacteria"/>
</dbReference>
<proteinExistence type="predicted"/>
<dbReference type="OrthoDB" id="9813144at2"/>
<dbReference type="Pfam" id="PF04402">
    <property type="entry name" value="SIMPL"/>
    <property type="match status" value="1"/>
</dbReference>
<dbReference type="RefSeq" id="WP_009449682.1">
    <property type="nucleotide sequence ID" value="NZ_AMSI01000003.1"/>
</dbReference>
<feature type="chain" id="PRO_5003864314" description="SIMPL domain-containing protein" evidence="1">
    <location>
        <begin position="25"/>
        <end position="239"/>
    </location>
</feature>
<evidence type="ECO:0000256" key="1">
    <source>
        <dbReference type="SAM" id="SignalP"/>
    </source>
</evidence>
<dbReference type="PANTHER" id="PTHR34387:SF2">
    <property type="entry name" value="SLR1258 PROTEIN"/>
    <property type="match status" value="1"/>
</dbReference>
<protein>
    <recommendedName>
        <fullName evidence="4">SIMPL domain-containing protein</fullName>
    </recommendedName>
</protein>
<dbReference type="EMBL" id="AMSI01000003">
    <property type="protein sequence ID" value="EKF43488.1"/>
    <property type="molecule type" value="Genomic_DNA"/>
</dbReference>
<evidence type="ECO:0000313" key="3">
    <source>
        <dbReference type="Proteomes" id="UP000007374"/>
    </source>
</evidence>
<evidence type="ECO:0000313" key="2">
    <source>
        <dbReference type="EMBL" id="EKF43488.1"/>
    </source>
</evidence>
<dbReference type="InterPro" id="IPR052022">
    <property type="entry name" value="26kDa_periplasmic_antigen"/>
</dbReference>
<dbReference type="PANTHER" id="PTHR34387">
    <property type="entry name" value="SLR1258 PROTEIN"/>
    <property type="match status" value="1"/>
</dbReference>
<sequence>MTRSMLFAVPALAASLMAASPVFAEDRMPQIIVTGEGEAAVAPDMAILTLSVLRDGETARIALDANNKAMGSVIAAMKDGGIEARDLQTGGLSINPRYVYPDKNNDEKAPRIVGYDVTNTLTVRIRDMEKVGDLIDKSVTLGVNQGGGIVFTNNDPSKTLTEARKRAVADARAKAETLAEAAGVKLGKVTEISEQSFRPQPMPVSGRMMRIEASADSVPVEAGENSYKVQVNVTFELDQ</sequence>
<accession>K2N7N8</accession>
<dbReference type="PATRIC" id="fig|1231190.3.peg.1182"/>
<name>K2N7N8_9HYPH</name>
<dbReference type="Proteomes" id="UP000007374">
    <property type="component" value="Unassembled WGS sequence"/>
</dbReference>
<organism evidence="2 3">
    <name type="scientific">Nitratireductor indicus C115</name>
    <dbReference type="NCBI Taxonomy" id="1231190"/>
    <lineage>
        <taxon>Bacteria</taxon>
        <taxon>Pseudomonadati</taxon>
        <taxon>Pseudomonadota</taxon>
        <taxon>Alphaproteobacteria</taxon>
        <taxon>Hyphomicrobiales</taxon>
        <taxon>Phyllobacteriaceae</taxon>
        <taxon>Nitratireductor</taxon>
    </lineage>
</organism>
<gene>
    <name evidence="2" type="ORF">NA8A_05633</name>
</gene>
<keyword evidence="1" id="KW-0732">Signal</keyword>
<feature type="signal peptide" evidence="1">
    <location>
        <begin position="1"/>
        <end position="24"/>
    </location>
</feature>